<accession>A0ABT8RGS3</accession>
<dbReference type="Proteomes" id="UP001168528">
    <property type="component" value="Unassembled WGS sequence"/>
</dbReference>
<dbReference type="EMBL" id="JAUKPO010000029">
    <property type="protein sequence ID" value="MDO1450353.1"/>
    <property type="molecule type" value="Genomic_DNA"/>
</dbReference>
<reference evidence="1" key="1">
    <citation type="submission" date="2023-07" db="EMBL/GenBank/DDBJ databases">
        <title>The genome sequence of Rhodocytophaga aerolata KACC 12507.</title>
        <authorList>
            <person name="Zhang X."/>
        </authorList>
    </citation>
    <scope>NUCLEOTIDE SEQUENCE</scope>
    <source>
        <strain evidence="1">KACC 12507</strain>
    </source>
</reference>
<gene>
    <name evidence="1" type="ORF">Q0590_29020</name>
</gene>
<evidence type="ECO:0000313" key="2">
    <source>
        <dbReference type="Proteomes" id="UP001168528"/>
    </source>
</evidence>
<evidence type="ECO:0008006" key="3">
    <source>
        <dbReference type="Google" id="ProtNLM"/>
    </source>
</evidence>
<dbReference type="RefSeq" id="WP_302041156.1">
    <property type="nucleotide sequence ID" value="NZ_JAUKPO010000029.1"/>
</dbReference>
<keyword evidence="2" id="KW-1185">Reference proteome</keyword>
<evidence type="ECO:0000313" key="1">
    <source>
        <dbReference type="EMBL" id="MDO1450353.1"/>
    </source>
</evidence>
<name>A0ABT8RGS3_9BACT</name>
<proteinExistence type="predicted"/>
<comment type="caution">
    <text evidence="1">The sequence shown here is derived from an EMBL/GenBank/DDBJ whole genome shotgun (WGS) entry which is preliminary data.</text>
</comment>
<sequence>MPKHGRPINVLFIDDEKDDMQDFMLAANQARVIIEPYSNIEEGFAALEDKLYKFDAVILDAQGFIDDSQTKGTENFKSLLKGQKKLKEISSKIIDISLIVYIPGKLIKEAIG</sequence>
<protein>
    <recommendedName>
        <fullName evidence="3">Response regulator</fullName>
    </recommendedName>
</protein>
<organism evidence="1 2">
    <name type="scientific">Rhodocytophaga aerolata</name>
    <dbReference type="NCBI Taxonomy" id="455078"/>
    <lineage>
        <taxon>Bacteria</taxon>
        <taxon>Pseudomonadati</taxon>
        <taxon>Bacteroidota</taxon>
        <taxon>Cytophagia</taxon>
        <taxon>Cytophagales</taxon>
        <taxon>Rhodocytophagaceae</taxon>
        <taxon>Rhodocytophaga</taxon>
    </lineage>
</organism>